<dbReference type="EMBL" id="CP042186">
    <property type="protein sequence ID" value="QDS68887.1"/>
    <property type="molecule type" value="Genomic_DNA"/>
</dbReference>
<dbReference type="AlphaFoldDB" id="A0A517KZU2"/>
<reference evidence="1 2" key="1">
    <citation type="submission" date="2019-07" db="EMBL/GenBank/DDBJ databases">
        <title>Finished genome of Venturia effusa.</title>
        <authorList>
            <person name="Young C.A."/>
            <person name="Cox M.P."/>
            <person name="Ganley A.R.D."/>
            <person name="David W.J."/>
        </authorList>
    </citation>
    <scope>NUCLEOTIDE SEQUENCE [LARGE SCALE GENOMIC DNA]</scope>
    <source>
        <strain evidence="2">albino</strain>
    </source>
</reference>
<sequence>MLRPTLSPPLRAHLVDIDIESISRLSTSRLAEKAIPKIGTIELVDSDTFATKYDSLYSASFPKRLERERSDLIITRLSAQFAGKREGLAPYHIVGIRDSDGGAIGAAHFSVLPIDGGQFVVPYLQYIYVRSANRRQDMSEVLHTMTLAVAIADAQAMGGRAVPVTMFETDPPGYGHDDESRAFSTLRAKVHANGGAVAVVLNKDGKQLSPHVQPGLEVGDSPLTVCWVLRPSPVQTTPWTISDLGNKLLKAYYQNIRDEGFPEENISLAENMAEKRCEGSEWKLVSFDEVRFHLS</sequence>
<dbReference type="Proteomes" id="UP000316270">
    <property type="component" value="Chromosome 2"/>
</dbReference>
<dbReference type="OrthoDB" id="4107213at2759"/>
<proteinExistence type="predicted"/>
<keyword evidence="2" id="KW-1185">Reference proteome</keyword>
<protein>
    <submittedName>
        <fullName evidence="1">Uncharacterized protein</fullName>
    </submittedName>
</protein>
<evidence type="ECO:0000313" key="1">
    <source>
        <dbReference type="EMBL" id="QDS68887.1"/>
    </source>
</evidence>
<gene>
    <name evidence="1" type="ORF">FKW77_007698</name>
</gene>
<name>A0A517KZU2_9PEZI</name>
<evidence type="ECO:0000313" key="2">
    <source>
        <dbReference type="Proteomes" id="UP000316270"/>
    </source>
</evidence>
<organism evidence="1 2">
    <name type="scientific">Venturia effusa</name>
    <dbReference type="NCBI Taxonomy" id="50376"/>
    <lineage>
        <taxon>Eukaryota</taxon>
        <taxon>Fungi</taxon>
        <taxon>Dikarya</taxon>
        <taxon>Ascomycota</taxon>
        <taxon>Pezizomycotina</taxon>
        <taxon>Dothideomycetes</taxon>
        <taxon>Pleosporomycetidae</taxon>
        <taxon>Venturiales</taxon>
        <taxon>Venturiaceae</taxon>
        <taxon>Venturia</taxon>
    </lineage>
</organism>
<accession>A0A517KZU2</accession>